<keyword evidence="4" id="KW-1185">Reference proteome</keyword>
<dbReference type="Proteomes" id="UP000583752">
    <property type="component" value="Unassembled WGS sequence"/>
</dbReference>
<comment type="caution">
    <text evidence="3">The sequence shown here is derived from an EMBL/GenBank/DDBJ whole genome shotgun (WGS) entry which is preliminary data.</text>
</comment>
<keyword evidence="3" id="KW-0472">Membrane</keyword>
<protein>
    <submittedName>
        <fullName evidence="3">Lipoprotein transmembrane</fullName>
    </submittedName>
</protein>
<evidence type="ECO:0000313" key="4">
    <source>
        <dbReference type="Proteomes" id="UP000583752"/>
    </source>
</evidence>
<dbReference type="GO" id="GO:0016872">
    <property type="term" value="F:intramolecular lyase activity"/>
    <property type="evidence" value="ECO:0007669"/>
    <property type="project" value="InterPro"/>
</dbReference>
<proteinExistence type="predicted"/>
<accession>A0A848HMH4</accession>
<dbReference type="PANTHER" id="PTHR47698">
    <property type="entry name" value="FATTY-ACID-BINDING PROTEIN 3, CHLOROPLASTIC"/>
    <property type="match status" value="1"/>
</dbReference>
<feature type="chain" id="PRO_5032573659" evidence="1">
    <location>
        <begin position="29"/>
        <end position="199"/>
    </location>
</feature>
<dbReference type="Pfam" id="PF16036">
    <property type="entry name" value="Chalcone_3"/>
    <property type="match status" value="1"/>
</dbReference>
<keyword evidence="3" id="KW-0812">Transmembrane</keyword>
<evidence type="ECO:0000313" key="3">
    <source>
        <dbReference type="EMBL" id="NML60473.1"/>
    </source>
</evidence>
<dbReference type="EMBL" id="JABBGG010000002">
    <property type="protein sequence ID" value="NML60473.1"/>
    <property type="molecule type" value="Genomic_DNA"/>
</dbReference>
<dbReference type="AlphaFoldDB" id="A0A848HMH4"/>
<gene>
    <name evidence="3" type="ORF">HHL21_05090</name>
</gene>
<dbReference type="PANTHER" id="PTHR47698:SF2">
    <property type="entry name" value="FATTY-ACID-BINDING PROTEIN 3, CHLOROPLASTIC"/>
    <property type="match status" value="1"/>
</dbReference>
<dbReference type="InterPro" id="IPR036298">
    <property type="entry name" value="Chalcone_isomerase_sf"/>
</dbReference>
<evidence type="ECO:0000259" key="2">
    <source>
        <dbReference type="Pfam" id="PF16036"/>
    </source>
</evidence>
<keyword evidence="1" id="KW-0732">Signal</keyword>
<feature type="signal peptide" evidence="1">
    <location>
        <begin position="1"/>
        <end position="28"/>
    </location>
</feature>
<name>A0A848HMH4_9BURK</name>
<dbReference type="RefSeq" id="WP_169464168.1">
    <property type="nucleotide sequence ID" value="NZ_JABBGG010000002.1"/>
</dbReference>
<keyword evidence="3" id="KW-0449">Lipoprotein</keyword>
<dbReference type="InterPro" id="IPR016087">
    <property type="entry name" value="Chalcone_isomerase"/>
</dbReference>
<feature type="domain" description="Chalcone isomerase" evidence="2">
    <location>
        <begin position="28"/>
        <end position="196"/>
    </location>
</feature>
<dbReference type="SUPFAM" id="SSF54626">
    <property type="entry name" value="Chalcone isomerase"/>
    <property type="match status" value="1"/>
</dbReference>
<evidence type="ECO:0000256" key="1">
    <source>
        <dbReference type="SAM" id="SignalP"/>
    </source>
</evidence>
<organism evidence="3 4">
    <name type="scientific">Massilia polaris</name>
    <dbReference type="NCBI Taxonomy" id="2728846"/>
    <lineage>
        <taxon>Bacteria</taxon>
        <taxon>Pseudomonadati</taxon>
        <taxon>Pseudomonadota</taxon>
        <taxon>Betaproteobacteria</taxon>
        <taxon>Burkholderiales</taxon>
        <taxon>Oxalobacteraceae</taxon>
        <taxon>Telluria group</taxon>
        <taxon>Massilia</taxon>
    </lineage>
</organism>
<dbReference type="Gene3D" id="3.50.70.10">
    <property type="match status" value="1"/>
</dbReference>
<sequence>MIATKNLGIKGLLAGLAIACSLTLPAMAAEINGVKFADTVKVGGSDLKLNGLGMRTKVVFKVYAAGLYLTEKKTTPADIMMVQGPRRVTLVMMRDLTSEEFGNAFMTGLNNNLSQAEKSKIVSQISKFGEIFASIESLKKGDVLHIDWIPGTGTQTELNGKKVGESVPDLAFYNAILRIWIGDKPADSSLKPALLGARS</sequence>
<dbReference type="InterPro" id="IPR016088">
    <property type="entry name" value="Chalcone_isomerase_3-sand"/>
</dbReference>
<reference evidence="3 4" key="1">
    <citation type="submission" date="2020-04" db="EMBL/GenBank/DDBJ databases">
        <title>Massilia sp. RP-1-19 isolated from soil.</title>
        <authorList>
            <person name="Dahal R.H."/>
        </authorList>
    </citation>
    <scope>NUCLEOTIDE SEQUENCE [LARGE SCALE GENOMIC DNA]</scope>
    <source>
        <strain evidence="3 4">RP-1-19</strain>
    </source>
</reference>